<evidence type="ECO:0000313" key="1">
    <source>
        <dbReference type="EMBL" id="KKU43084.1"/>
    </source>
</evidence>
<reference evidence="1 2" key="1">
    <citation type="journal article" date="2015" name="Nature">
        <title>rRNA introns, odd ribosomes, and small enigmatic genomes across a large radiation of phyla.</title>
        <authorList>
            <person name="Brown C.T."/>
            <person name="Hug L.A."/>
            <person name="Thomas B.C."/>
            <person name="Sharon I."/>
            <person name="Castelle C.J."/>
            <person name="Singh A."/>
            <person name="Wilkins M.J."/>
            <person name="Williams K.H."/>
            <person name="Banfield J.F."/>
        </authorList>
    </citation>
    <scope>NUCLEOTIDE SEQUENCE [LARGE SCALE GENOMIC DNA]</scope>
</reference>
<dbReference type="AlphaFoldDB" id="A0A0G1QDL2"/>
<gene>
    <name evidence="1" type="ORF">UX60_C0037G0005</name>
</gene>
<dbReference type="EMBL" id="LCMV01000037">
    <property type="protein sequence ID" value="KKU43084.1"/>
    <property type="molecule type" value="Genomic_DNA"/>
</dbReference>
<accession>A0A0G1QDL2</accession>
<sequence>MARRKLNIIRLLNPEMCLYCRFAKMADVEQQDGTEQRMIFCLRLDCDNWVSGSSEPISRVHVDGEREPRLLP</sequence>
<proteinExistence type="predicted"/>
<protein>
    <submittedName>
        <fullName evidence="1">Uncharacterized protein</fullName>
    </submittedName>
</protein>
<dbReference type="Proteomes" id="UP000034487">
    <property type="component" value="Unassembled WGS sequence"/>
</dbReference>
<name>A0A0G1QDL2_9BACT</name>
<organism evidence="1 2">
    <name type="scientific">Berkelbacteria bacterium GW2011_GWA2_46_7</name>
    <dbReference type="NCBI Taxonomy" id="1618335"/>
    <lineage>
        <taxon>Bacteria</taxon>
        <taxon>Candidatus Berkelbacteria</taxon>
    </lineage>
</organism>
<evidence type="ECO:0000313" key="2">
    <source>
        <dbReference type="Proteomes" id="UP000034487"/>
    </source>
</evidence>
<comment type="caution">
    <text evidence="1">The sequence shown here is derived from an EMBL/GenBank/DDBJ whole genome shotgun (WGS) entry which is preliminary data.</text>
</comment>